<protein>
    <submittedName>
        <fullName evidence="2">Pseudouridine synthase</fullName>
    </submittedName>
</protein>
<dbReference type="SUPFAM" id="SSF55120">
    <property type="entry name" value="Pseudouridine synthase"/>
    <property type="match status" value="1"/>
</dbReference>
<dbReference type="EMBL" id="QEXO01000005">
    <property type="protein sequence ID" value="PWE12920.1"/>
    <property type="molecule type" value="Genomic_DNA"/>
</dbReference>
<evidence type="ECO:0000313" key="2">
    <source>
        <dbReference type="EMBL" id="PWE12920.1"/>
    </source>
</evidence>
<dbReference type="GO" id="GO:0009982">
    <property type="term" value="F:pseudouridine synthase activity"/>
    <property type="evidence" value="ECO:0007669"/>
    <property type="project" value="InterPro"/>
</dbReference>
<proteinExistence type="predicted"/>
<dbReference type="PANTHER" id="PTHR21600">
    <property type="entry name" value="MITOCHONDRIAL RNA PSEUDOURIDINE SYNTHASE"/>
    <property type="match status" value="1"/>
</dbReference>
<dbReference type="STRING" id="511.UZ73_09620"/>
<name>A0A2U2BFY3_ALCFA</name>
<reference evidence="2 3" key="1">
    <citation type="submission" date="2018-05" db="EMBL/GenBank/DDBJ databases">
        <title>Genome Sequence of an Efficient Indole-Degrading Bacterium, Alcaligenes sp.YBY.</title>
        <authorList>
            <person name="Yang B."/>
        </authorList>
    </citation>
    <scope>NUCLEOTIDE SEQUENCE [LARGE SCALE GENOMIC DNA]</scope>
    <source>
        <strain evidence="2 3">YBY</strain>
    </source>
</reference>
<dbReference type="GO" id="GO:0003723">
    <property type="term" value="F:RNA binding"/>
    <property type="evidence" value="ECO:0007669"/>
    <property type="project" value="InterPro"/>
</dbReference>
<dbReference type="InterPro" id="IPR006224">
    <property type="entry name" value="PsdUridine_synth_RluA-like_CS"/>
</dbReference>
<gene>
    <name evidence="2" type="ORF">DF183_19000</name>
</gene>
<dbReference type="GO" id="GO:0140098">
    <property type="term" value="F:catalytic activity, acting on RNA"/>
    <property type="evidence" value="ECO:0007669"/>
    <property type="project" value="UniProtKB-ARBA"/>
</dbReference>
<dbReference type="AlphaFoldDB" id="A0A2U2BFY3"/>
<dbReference type="RefSeq" id="WP_109089928.1">
    <property type="nucleotide sequence ID" value="NZ_QEXO01000005.1"/>
</dbReference>
<dbReference type="Proteomes" id="UP000245216">
    <property type="component" value="Unassembled WGS sequence"/>
</dbReference>
<feature type="domain" description="Pseudouridine synthase RsuA/RluA-like" evidence="1">
    <location>
        <begin position="101"/>
        <end position="252"/>
    </location>
</feature>
<dbReference type="InterPro" id="IPR050188">
    <property type="entry name" value="RluA_PseudoU_synthase"/>
</dbReference>
<organism evidence="2 3">
    <name type="scientific">Alcaligenes faecalis</name>
    <dbReference type="NCBI Taxonomy" id="511"/>
    <lineage>
        <taxon>Bacteria</taxon>
        <taxon>Pseudomonadati</taxon>
        <taxon>Pseudomonadota</taxon>
        <taxon>Betaproteobacteria</taxon>
        <taxon>Burkholderiales</taxon>
        <taxon>Alcaligenaceae</taxon>
        <taxon>Alcaligenes</taxon>
    </lineage>
</organism>
<dbReference type="GO" id="GO:0000455">
    <property type="term" value="P:enzyme-directed rRNA pseudouridine synthesis"/>
    <property type="evidence" value="ECO:0007669"/>
    <property type="project" value="TreeGrafter"/>
</dbReference>
<dbReference type="Gene3D" id="3.30.2350.10">
    <property type="entry name" value="Pseudouridine synthase"/>
    <property type="match status" value="1"/>
</dbReference>
<evidence type="ECO:0000313" key="3">
    <source>
        <dbReference type="Proteomes" id="UP000245216"/>
    </source>
</evidence>
<dbReference type="Pfam" id="PF00849">
    <property type="entry name" value="PseudoU_synth_2"/>
    <property type="match status" value="1"/>
</dbReference>
<evidence type="ECO:0000259" key="1">
    <source>
        <dbReference type="Pfam" id="PF00849"/>
    </source>
</evidence>
<accession>A0A2U2BFY3</accession>
<sequence length="308" mass="35044">MTPISNAPPVPSRNGVSPSKVWCPRGPWTSLDAFLLERFPHMDPDVLRERLARGDILDQNGVPQQPGSSYQPDRWLWYFRMVENEAVVPFEMPVLYADDRLIAVDKPHFLATTPGGRYLYETALTRLRRDFAEDGISPIHRLDRETAGILLFCRDPAARGAYQSLFQQGGIEKEYEAVAPFQDKLANGLVYSSCMKEVLGRFVMEEVAGEPNSSTEILCERQWHNGQGQHLALYRLRPHSGRKHQLRVHLSSLGAPIINDVFYPELLPEREADDFSQPLQLLARHIAFVDPLTGQPRRFSSQRQLELA</sequence>
<dbReference type="InterPro" id="IPR006145">
    <property type="entry name" value="PsdUridine_synth_RsuA/RluA"/>
</dbReference>
<dbReference type="PROSITE" id="PS01129">
    <property type="entry name" value="PSI_RLU"/>
    <property type="match status" value="1"/>
</dbReference>
<dbReference type="PANTHER" id="PTHR21600:SF84">
    <property type="entry name" value="PSEUDOURIDINE SYNTHASE RSUA_RLUA-LIKE DOMAIN-CONTAINING PROTEIN"/>
    <property type="match status" value="1"/>
</dbReference>
<reference evidence="2 3" key="2">
    <citation type="submission" date="2018-05" db="EMBL/GenBank/DDBJ databases">
        <authorList>
            <person name="Lanie J.A."/>
            <person name="Ng W.-L."/>
            <person name="Kazmierczak K.M."/>
            <person name="Andrzejewski T.M."/>
            <person name="Davidsen T.M."/>
            <person name="Wayne K.J."/>
            <person name="Tettelin H."/>
            <person name="Glass J.I."/>
            <person name="Rusch D."/>
            <person name="Podicherti R."/>
            <person name="Tsui H.-C.T."/>
            <person name="Winkler M.E."/>
        </authorList>
    </citation>
    <scope>NUCLEOTIDE SEQUENCE [LARGE SCALE GENOMIC DNA]</scope>
    <source>
        <strain evidence="2 3">YBY</strain>
    </source>
</reference>
<comment type="caution">
    <text evidence="2">The sequence shown here is derived from an EMBL/GenBank/DDBJ whole genome shotgun (WGS) entry which is preliminary data.</text>
</comment>
<dbReference type="InterPro" id="IPR020103">
    <property type="entry name" value="PsdUridine_synth_cat_dom_sf"/>
</dbReference>